<dbReference type="AlphaFoldDB" id="A0A8B7BQK3"/>
<organism evidence="20 21">
    <name type="scientific">Phoenix dactylifera</name>
    <name type="common">Date palm</name>
    <dbReference type="NCBI Taxonomy" id="42345"/>
    <lineage>
        <taxon>Eukaryota</taxon>
        <taxon>Viridiplantae</taxon>
        <taxon>Streptophyta</taxon>
        <taxon>Embryophyta</taxon>
        <taxon>Tracheophyta</taxon>
        <taxon>Spermatophyta</taxon>
        <taxon>Magnoliopsida</taxon>
        <taxon>Liliopsida</taxon>
        <taxon>Arecaceae</taxon>
        <taxon>Coryphoideae</taxon>
        <taxon>Phoeniceae</taxon>
        <taxon>Phoenix</taxon>
    </lineage>
</organism>
<evidence type="ECO:0000256" key="11">
    <source>
        <dbReference type="ARBA" id="ARBA00022833"/>
    </source>
</evidence>
<evidence type="ECO:0000256" key="16">
    <source>
        <dbReference type="PROSITE-ProRule" id="PRU00708"/>
    </source>
</evidence>
<evidence type="ECO:0000313" key="23">
    <source>
        <dbReference type="RefSeq" id="XP_038989250.1"/>
    </source>
</evidence>
<dbReference type="CDD" id="cd18671">
    <property type="entry name" value="PIN_PRORP-Zc3h12a-like"/>
    <property type="match status" value="1"/>
</dbReference>
<evidence type="ECO:0000313" key="21">
    <source>
        <dbReference type="RefSeq" id="XP_008783337.1"/>
    </source>
</evidence>
<keyword evidence="6" id="KW-0819">tRNA processing</keyword>
<evidence type="ECO:0000313" key="22">
    <source>
        <dbReference type="RefSeq" id="XP_008783339.1"/>
    </source>
</evidence>
<keyword evidence="11" id="KW-0862">Zinc</keyword>
<sequence length="597" mass="66416">MPLAASFPPSLFRHASFRSSLSKTLSFLPLPLPSRYARRPFYLSSSSLRPFVKHPSRRSFRPRPMPHPSLSPLSTDAAPALTPSLDPDPDPTVAASTRSKKKARRESPEGLLRHHLDMCSKRGDLPDALRLYDAARAASTPLSLHHYNVLLYLCSSPSDATDDTRALGLERGFEIFRQMGADAVSPNEATFTSVARLAAAKQDPDLAFDLVKQMSSAGIPPRLRSYGPALFGFCKKGEVEKAHEVEAHMAAAGVVPEEPELAALLRLNVEKGRGDDVYRLLHRMRAIVRRVSESTAAIAEEWFSSDAAAEAGVEEWDVGKVKEGVVKGGGGWHGQGWLGKGRWSVGRSEMDENGVCRRCGERLVCIDIDPQETEDFVKSLASLACQREVKTDFMGFQEWLNRRGPFDAVIDAANVGLYKQHNFSFFQLNSVVKGMRQMSPSKKMPLIILHCRRVKGGPADSPNNKKLLETWQKAGALYATPPGSNDDWYWLYAAVSCRSLLVTNDEMRDHLFELLGTSFFPRWKEKHQVRLTFSRKGPSFHMPPPYSIVIQESEGGSWHIPTVLGDDIETPRQWVCATRHANTVSSLSHAWLGQMRS</sequence>
<dbReference type="KEGG" id="pda:103702617"/>
<evidence type="ECO:0000256" key="5">
    <source>
        <dbReference type="ARBA" id="ARBA00012179"/>
    </source>
</evidence>
<name>A0A8B7BQK3_PHODC</name>
<evidence type="ECO:0000256" key="7">
    <source>
        <dbReference type="ARBA" id="ARBA00022722"/>
    </source>
</evidence>
<dbReference type="InterPro" id="IPR033443">
    <property type="entry name" value="PROP1-like_PPR_dom"/>
</dbReference>
<dbReference type="PROSITE" id="PS51375">
    <property type="entry name" value="PPR"/>
    <property type="match status" value="2"/>
</dbReference>
<evidence type="ECO:0000259" key="18">
    <source>
        <dbReference type="Pfam" id="PF16953"/>
    </source>
</evidence>
<dbReference type="Pfam" id="PF16953">
    <property type="entry name" value="PRORP"/>
    <property type="match status" value="1"/>
</dbReference>
<dbReference type="FunFam" id="1.25.40.10:FF:000339">
    <property type="entry name" value="Proteinaceous RNase P 1, chloroplastic/mitochondrial"/>
    <property type="match status" value="1"/>
</dbReference>
<dbReference type="GO" id="GO:0004526">
    <property type="term" value="F:ribonuclease P activity"/>
    <property type="evidence" value="ECO:0007669"/>
    <property type="project" value="UniProtKB-EC"/>
</dbReference>
<dbReference type="InterPro" id="IPR031595">
    <property type="entry name" value="PRORP_C"/>
</dbReference>
<dbReference type="OrthoDB" id="46913at2759"/>
<dbReference type="GO" id="GO:0046872">
    <property type="term" value="F:metal ion binding"/>
    <property type="evidence" value="ECO:0007669"/>
    <property type="project" value="UniProtKB-KW"/>
</dbReference>
<feature type="compositionally biased region" description="Low complexity" evidence="17">
    <location>
        <begin position="76"/>
        <end position="85"/>
    </location>
</feature>
<keyword evidence="13" id="KW-0809">Transit peptide</keyword>
<evidence type="ECO:0000256" key="1">
    <source>
        <dbReference type="ARBA" id="ARBA00000928"/>
    </source>
</evidence>
<dbReference type="Proteomes" id="UP000228380">
    <property type="component" value="Chromosome 1"/>
</dbReference>
<evidence type="ECO:0000256" key="2">
    <source>
        <dbReference type="ARBA" id="ARBA00001946"/>
    </source>
</evidence>
<keyword evidence="14" id="KW-0496">Mitochondrion</keyword>
<feature type="domain" description="PROP1-like PPR" evidence="19">
    <location>
        <begin position="100"/>
        <end position="310"/>
    </location>
</feature>
<dbReference type="PANTHER" id="PTHR13547:SF1">
    <property type="entry name" value="MITOCHONDRIAL RIBONUCLEASE P CATALYTIC SUBUNIT"/>
    <property type="match status" value="1"/>
</dbReference>
<evidence type="ECO:0000313" key="20">
    <source>
        <dbReference type="Proteomes" id="UP000228380"/>
    </source>
</evidence>
<gene>
    <name evidence="21 22 23" type="primary">LOC103702617</name>
</gene>
<keyword evidence="12" id="KW-0460">Magnesium</keyword>
<dbReference type="Gene3D" id="3.40.50.11980">
    <property type="match status" value="1"/>
</dbReference>
<evidence type="ECO:0000256" key="15">
    <source>
        <dbReference type="ARBA" id="ARBA00023211"/>
    </source>
</evidence>
<protein>
    <recommendedName>
        <fullName evidence="5">ribonuclease P</fullName>
        <ecNumber evidence="5">3.1.26.5</ecNumber>
    </recommendedName>
</protein>
<keyword evidence="8" id="KW-0479">Metal-binding</keyword>
<reference evidence="21 22" key="2">
    <citation type="submission" date="2025-04" db="UniProtKB">
        <authorList>
            <consortium name="RefSeq"/>
        </authorList>
    </citation>
    <scope>IDENTIFICATION</scope>
    <source>
        <tissue evidence="21 22">Young leaves</tissue>
    </source>
</reference>
<feature type="repeat" description="PPR" evidence="16">
    <location>
        <begin position="222"/>
        <end position="256"/>
    </location>
</feature>
<dbReference type="Gene3D" id="1.25.40.10">
    <property type="entry name" value="Tetratricopeptide repeat domain"/>
    <property type="match status" value="1"/>
</dbReference>
<comment type="cofactor">
    <cofactor evidence="2">
        <name>Mg(2+)</name>
        <dbReference type="ChEBI" id="CHEBI:18420"/>
    </cofactor>
</comment>
<evidence type="ECO:0000256" key="14">
    <source>
        <dbReference type="ARBA" id="ARBA00023128"/>
    </source>
</evidence>
<evidence type="ECO:0000256" key="12">
    <source>
        <dbReference type="ARBA" id="ARBA00022842"/>
    </source>
</evidence>
<keyword evidence="20" id="KW-1185">Reference proteome</keyword>
<dbReference type="RefSeq" id="XP_038989250.1">
    <property type="nucleotide sequence ID" value="XM_039133322.1"/>
</dbReference>
<dbReference type="InterPro" id="IPR011990">
    <property type="entry name" value="TPR-like_helical_dom_sf"/>
</dbReference>
<dbReference type="GeneID" id="103702617"/>
<evidence type="ECO:0000259" key="19">
    <source>
        <dbReference type="Pfam" id="PF17177"/>
    </source>
</evidence>
<evidence type="ECO:0000256" key="8">
    <source>
        <dbReference type="ARBA" id="ARBA00022723"/>
    </source>
</evidence>
<dbReference type="Pfam" id="PF17177">
    <property type="entry name" value="PPR_long"/>
    <property type="match status" value="1"/>
</dbReference>
<comment type="similarity">
    <text evidence="4">Belongs to the PPR family. P subfamily.</text>
</comment>
<dbReference type="PANTHER" id="PTHR13547">
    <property type="match status" value="1"/>
</dbReference>
<evidence type="ECO:0000256" key="9">
    <source>
        <dbReference type="ARBA" id="ARBA00022737"/>
    </source>
</evidence>
<keyword evidence="10" id="KW-0378">Hydrolase</keyword>
<dbReference type="RefSeq" id="XP_008783337.1">
    <property type="nucleotide sequence ID" value="XM_008785115.4"/>
</dbReference>
<accession>A0A8B7BQK3</accession>
<evidence type="ECO:0000256" key="17">
    <source>
        <dbReference type="SAM" id="MobiDB-lite"/>
    </source>
</evidence>
<dbReference type="FunFam" id="3.40.50.11980:FF:000002">
    <property type="entry name" value="Proteinaceous RNase P 2"/>
    <property type="match status" value="1"/>
</dbReference>
<keyword evidence="7" id="KW-0540">Nuclease</keyword>
<dbReference type="RefSeq" id="XP_008783339.1">
    <property type="nucleotide sequence ID" value="XM_008785117.4"/>
</dbReference>
<feature type="region of interest" description="Disordered" evidence="17">
    <location>
        <begin position="53"/>
        <end position="113"/>
    </location>
</feature>
<proteinExistence type="inferred from homology"/>
<evidence type="ECO:0000256" key="6">
    <source>
        <dbReference type="ARBA" id="ARBA00022694"/>
    </source>
</evidence>
<evidence type="ECO:0000256" key="10">
    <source>
        <dbReference type="ARBA" id="ARBA00022801"/>
    </source>
</evidence>
<keyword evidence="15" id="KW-0464">Manganese</keyword>
<comment type="catalytic activity">
    <reaction evidence="1">
        <text>Endonucleolytic cleavage of RNA, removing 5'-extranucleotides from tRNA precursor.</text>
        <dbReference type="EC" id="3.1.26.5"/>
    </reaction>
</comment>
<keyword evidence="9" id="KW-0677">Repeat</keyword>
<dbReference type="EC" id="3.1.26.5" evidence="5"/>
<dbReference type="InterPro" id="IPR002885">
    <property type="entry name" value="PPR_rpt"/>
</dbReference>
<evidence type="ECO:0000256" key="4">
    <source>
        <dbReference type="ARBA" id="ARBA00007626"/>
    </source>
</evidence>
<feature type="domain" description="PRORP" evidence="18">
    <location>
        <begin position="350"/>
        <end position="576"/>
    </location>
</feature>
<feature type="repeat" description="PPR" evidence="16">
    <location>
        <begin position="187"/>
        <end position="221"/>
    </location>
</feature>
<reference evidence="20" key="1">
    <citation type="journal article" date="2019" name="Nat. Commun.">
        <title>Genome-wide association mapping of date palm fruit traits.</title>
        <authorList>
            <person name="Hazzouri K.M."/>
            <person name="Gros-Balthazard M."/>
            <person name="Flowers J.M."/>
            <person name="Copetti D."/>
            <person name="Lemansour A."/>
            <person name="Lebrun M."/>
            <person name="Masmoudi K."/>
            <person name="Ferrand S."/>
            <person name="Dhar M.I."/>
            <person name="Fresquez Z.A."/>
            <person name="Rosas U."/>
            <person name="Zhang J."/>
            <person name="Talag J."/>
            <person name="Lee S."/>
            <person name="Kudrna D."/>
            <person name="Powell R.F."/>
            <person name="Leitch I.J."/>
            <person name="Krueger R.R."/>
            <person name="Wing R.A."/>
            <person name="Amiri K.M.A."/>
            <person name="Purugganan M.D."/>
        </authorList>
    </citation>
    <scope>NUCLEOTIDE SEQUENCE [LARGE SCALE GENOMIC DNA]</scope>
    <source>
        <strain evidence="20">cv. Khalas</strain>
    </source>
</reference>
<comment type="subcellular location">
    <subcellularLocation>
        <location evidence="3">Mitochondrion</location>
    </subcellularLocation>
</comment>
<evidence type="ECO:0000256" key="13">
    <source>
        <dbReference type="ARBA" id="ARBA00022946"/>
    </source>
</evidence>
<dbReference type="GO" id="GO:0001682">
    <property type="term" value="P:tRNA 5'-leader removal"/>
    <property type="evidence" value="ECO:0007669"/>
    <property type="project" value="UniProtKB-ARBA"/>
</dbReference>
<evidence type="ECO:0000256" key="3">
    <source>
        <dbReference type="ARBA" id="ARBA00004173"/>
    </source>
</evidence>